<accession>A0A7C5EPG1</accession>
<organism evidence="2">
    <name type="scientific">Desulfobacca acetoxidans</name>
    <dbReference type="NCBI Taxonomy" id="60893"/>
    <lineage>
        <taxon>Bacteria</taxon>
        <taxon>Pseudomonadati</taxon>
        <taxon>Thermodesulfobacteriota</taxon>
        <taxon>Desulfobaccia</taxon>
        <taxon>Desulfobaccales</taxon>
        <taxon>Desulfobaccaceae</taxon>
        <taxon>Desulfobacca</taxon>
    </lineage>
</organism>
<reference evidence="2" key="1">
    <citation type="journal article" date="2020" name="mSystems">
        <title>Genome- and Community-Level Interaction Insights into Carbon Utilization and Element Cycling Functions of Hydrothermarchaeota in Hydrothermal Sediment.</title>
        <authorList>
            <person name="Zhou Z."/>
            <person name="Liu Y."/>
            <person name="Xu W."/>
            <person name="Pan J."/>
            <person name="Luo Z.H."/>
            <person name="Li M."/>
        </authorList>
    </citation>
    <scope>NUCLEOTIDE SEQUENCE [LARGE SCALE GENOMIC DNA]</scope>
    <source>
        <strain evidence="2">SpSt-853</strain>
    </source>
</reference>
<dbReference type="AlphaFoldDB" id="A0A7C5EPG1"/>
<evidence type="ECO:0000313" key="2">
    <source>
        <dbReference type="EMBL" id="HGZ11478.1"/>
    </source>
</evidence>
<sequence>MCMWFYDEAGELEEYRIIKKEIRAVEREYAELLNLLGKVRLSLRRDPQNQTLQIRQSYLEKRVKHLEEKFPWLTWETPIEVALFSPPHG</sequence>
<protein>
    <submittedName>
        <fullName evidence="2">Uncharacterized protein</fullName>
    </submittedName>
</protein>
<evidence type="ECO:0000256" key="1">
    <source>
        <dbReference type="SAM" id="Coils"/>
    </source>
</evidence>
<gene>
    <name evidence="2" type="ORF">ENW48_04605</name>
</gene>
<dbReference type="EMBL" id="DTKJ01000032">
    <property type="protein sequence ID" value="HGZ11478.1"/>
    <property type="molecule type" value="Genomic_DNA"/>
</dbReference>
<comment type="caution">
    <text evidence="2">The sequence shown here is derived from an EMBL/GenBank/DDBJ whole genome shotgun (WGS) entry which is preliminary data.</text>
</comment>
<proteinExistence type="predicted"/>
<feature type="coiled-coil region" evidence="1">
    <location>
        <begin position="15"/>
        <end position="69"/>
    </location>
</feature>
<name>A0A7C5EPG1_9BACT</name>
<keyword evidence="1" id="KW-0175">Coiled coil</keyword>